<dbReference type="Pfam" id="PF24882">
    <property type="entry name" value="WHD_ORC2"/>
    <property type="match status" value="1"/>
</dbReference>
<dbReference type="AlphaFoldDB" id="A0A1A0H4I8"/>
<dbReference type="Proteomes" id="UP000092555">
    <property type="component" value="Unassembled WGS sequence"/>
</dbReference>
<dbReference type="RefSeq" id="XP_018709524.1">
    <property type="nucleotide sequence ID" value="XM_018856353.1"/>
</dbReference>
<gene>
    <name evidence="8" type="ORF">METBIDRAFT_33616</name>
</gene>
<comment type="subcellular location">
    <subcellularLocation>
        <location evidence="1 5">Nucleus</location>
    </subcellularLocation>
</comment>
<evidence type="ECO:0000256" key="5">
    <source>
        <dbReference type="RuleBase" id="RU368084"/>
    </source>
</evidence>
<feature type="domain" description="Origin recognition complex subunit 2 winged-helix" evidence="7">
    <location>
        <begin position="223"/>
        <end position="284"/>
    </location>
</feature>
<keyword evidence="3 5" id="KW-0235">DNA replication</keyword>
<protein>
    <recommendedName>
        <fullName evidence="5">Origin recognition complex subunit 2</fullName>
    </recommendedName>
</protein>
<feature type="domain" description="Origin recognition complex subunit 2 RecA-like" evidence="6">
    <location>
        <begin position="3"/>
        <end position="153"/>
    </location>
</feature>
<name>A0A1A0H4I8_9ASCO</name>
<dbReference type="InterPro" id="IPR056772">
    <property type="entry name" value="RecA-like_ORC2"/>
</dbReference>
<comment type="caution">
    <text evidence="8">The sequence shown here is derived from an EMBL/GenBank/DDBJ whole genome shotgun (WGS) entry which is preliminary data.</text>
</comment>
<dbReference type="InterPro" id="IPR007220">
    <property type="entry name" value="ORC2"/>
</dbReference>
<dbReference type="Pfam" id="PF04084">
    <property type="entry name" value="RecA-like_ORC2"/>
    <property type="match status" value="1"/>
</dbReference>
<keyword evidence="9" id="KW-1185">Reference proteome</keyword>
<reference evidence="8 9" key="1">
    <citation type="submission" date="2016-05" db="EMBL/GenBank/DDBJ databases">
        <title>Comparative genomics of biotechnologically important yeasts.</title>
        <authorList>
            <consortium name="DOE Joint Genome Institute"/>
            <person name="Riley R."/>
            <person name="Haridas S."/>
            <person name="Wolfe K.H."/>
            <person name="Lopes M.R."/>
            <person name="Hittinger C.T."/>
            <person name="Goker M."/>
            <person name="Salamov A."/>
            <person name="Wisecaver J."/>
            <person name="Long T.M."/>
            <person name="Aerts A.L."/>
            <person name="Barry K."/>
            <person name="Choi C."/>
            <person name="Clum A."/>
            <person name="Coughlan A.Y."/>
            <person name="Deshpande S."/>
            <person name="Douglass A.P."/>
            <person name="Hanson S.J."/>
            <person name="Klenk H.-P."/>
            <person name="LaButti K."/>
            <person name="Lapidus A."/>
            <person name="Lindquist E."/>
            <person name="Lipzen A."/>
            <person name="Meier-kolthoff J.P."/>
            <person name="Ohm R.A."/>
            <person name="Otillar R.P."/>
            <person name="Pangilinan J."/>
            <person name="Peng Y."/>
            <person name="Rokas A."/>
            <person name="Rosa C.A."/>
            <person name="Scheuner C."/>
            <person name="Sibirny A.A."/>
            <person name="Slot J.C."/>
            <person name="Stielow J.B."/>
            <person name="Sun H."/>
            <person name="Kurtzman C.P."/>
            <person name="Blackwell M."/>
            <person name="Grigoriev I.V."/>
            <person name="Jeffries T.W."/>
        </authorList>
    </citation>
    <scope>NUCLEOTIDE SEQUENCE [LARGE SCALE GENOMIC DNA]</scope>
    <source>
        <strain evidence="8 9">NRRL YB-4993</strain>
    </source>
</reference>
<proteinExistence type="inferred from homology"/>
<evidence type="ECO:0000256" key="4">
    <source>
        <dbReference type="ARBA" id="ARBA00023242"/>
    </source>
</evidence>
<evidence type="ECO:0000313" key="8">
    <source>
        <dbReference type="EMBL" id="OBA18989.1"/>
    </source>
</evidence>
<evidence type="ECO:0000256" key="3">
    <source>
        <dbReference type="ARBA" id="ARBA00022705"/>
    </source>
</evidence>
<dbReference type="GeneID" id="30029329"/>
<evidence type="ECO:0000313" key="9">
    <source>
        <dbReference type="Proteomes" id="UP000092555"/>
    </source>
</evidence>
<evidence type="ECO:0000256" key="1">
    <source>
        <dbReference type="ARBA" id="ARBA00004123"/>
    </source>
</evidence>
<organism evidence="8 9">
    <name type="scientific">Metschnikowia bicuspidata var. bicuspidata NRRL YB-4993</name>
    <dbReference type="NCBI Taxonomy" id="869754"/>
    <lineage>
        <taxon>Eukaryota</taxon>
        <taxon>Fungi</taxon>
        <taxon>Dikarya</taxon>
        <taxon>Ascomycota</taxon>
        <taxon>Saccharomycotina</taxon>
        <taxon>Pichiomycetes</taxon>
        <taxon>Metschnikowiaceae</taxon>
        <taxon>Metschnikowia</taxon>
    </lineage>
</organism>
<dbReference type="InterPro" id="IPR056773">
    <property type="entry name" value="WHD_ORC2"/>
</dbReference>
<dbReference type="OrthoDB" id="346673at2759"/>
<dbReference type="GO" id="GO:0003688">
    <property type="term" value="F:DNA replication origin binding"/>
    <property type="evidence" value="ECO:0007669"/>
    <property type="project" value="UniProtKB-UniRule"/>
</dbReference>
<accession>A0A1A0H4I8</accession>
<comment type="subunit">
    <text evidence="5">Component of the origin recognition complex (ORC).</text>
</comment>
<dbReference type="PANTHER" id="PTHR14052">
    <property type="entry name" value="ORIGIN RECOGNITION COMPLEX SUBUNIT 2"/>
    <property type="match status" value="1"/>
</dbReference>
<dbReference type="EMBL" id="LXTC01000008">
    <property type="protein sequence ID" value="OBA18989.1"/>
    <property type="molecule type" value="Genomic_DNA"/>
</dbReference>
<dbReference type="STRING" id="869754.A0A1A0H4I8"/>
<comment type="similarity">
    <text evidence="2 5">Belongs to the ORC2 family.</text>
</comment>
<comment type="function">
    <text evidence="5">Component of the origin recognition complex (ORC) that binds origins of replication. DNA-binding is ATP-dependent. ORC is required to assemble the pre-replication complex necessary to initiate DNA replication.</text>
</comment>
<dbReference type="GO" id="GO:0006260">
    <property type="term" value="P:DNA replication"/>
    <property type="evidence" value="ECO:0007669"/>
    <property type="project" value="UniProtKB-UniRule"/>
</dbReference>
<dbReference type="PANTHER" id="PTHR14052:SF0">
    <property type="entry name" value="ORIGIN RECOGNITION COMPLEX SUBUNIT 2"/>
    <property type="match status" value="1"/>
</dbReference>
<evidence type="ECO:0000259" key="7">
    <source>
        <dbReference type="Pfam" id="PF24882"/>
    </source>
</evidence>
<sequence>MELLEDYFPTWYSRNVQDDDQLPGVMVINGYNPGTKLKSVIHDIVSVVVSEEDKERGSLRMPKHVSEAFPFLMSYLKKNVTQSKKNNIVKPKLVLVIHNIDGEPFREERAQIFLSQLASLPNVWLLVSTDHINVGLLWDLYRFKNFSFLWHEVTTHEAYRVEMSFKDVLSVGKSRKFVGTKGVKHVLTSLTANAKNLYKILLKMQLEKIVEMTASKSARTGLRGNPKLGLDLQDAYDKCVQEYIASNRTNFNTMLHEFVEHKMCSLARSKAGGDIVFIPFTYDEMEKIVGEEFAN</sequence>
<evidence type="ECO:0000256" key="2">
    <source>
        <dbReference type="ARBA" id="ARBA00007421"/>
    </source>
</evidence>
<evidence type="ECO:0000259" key="6">
    <source>
        <dbReference type="Pfam" id="PF04084"/>
    </source>
</evidence>
<keyword evidence="4 5" id="KW-0539">Nucleus</keyword>
<dbReference type="GO" id="GO:0005664">
    <property type="term" value="C:nuclear origin of replication recognition complex"/>
    <property type="evidence" value="ECO:0007669"/>
    <property type="project" value="UniProtKB-UniRule"/>
</dbReference>